<dbReference type="InterPro" id="IPR036388">
    <property type="entry name" value="WH-like_DNA-bd_sf"/>
</dbReference>
<dbReference type="EMBL" id="VJON01000027">
    <property type="protein sequence ID" value="TSE33483.1"/>
    <property type="molecule type" value="Genomic_DNA"/>
</dbReference>
<dbReference type="InterPro" id="IPR036390">
    <property type="entry name" value="WH_DNA-bd_sf"/>
</dbReference>
<evidence type="ECO:0000313" key="2">
    <source>
        <dbReference type="Proteomes" id="UP000318294"/>
    </source>
</evidence>
<dbReference type="Gene3D" id="1.10.10.10">
    <property type="entry name" value="Winged helix-like DNA-binding domain superfamily/Winged helix DNA-binding domain"/>
    <property type="match status" value="1"/>
</dbReference>
<sequence>MQAGTFALIPIEVIQDRRLTYEQVHVLMALFCLRGGGFGVTPASAHDIASLVGMPMDDVTRILRDLAGLGCLRKYGFALDEVEAK</sequence>
<keyword evidence="2" id="KW-1185">Reference proteome</keyword>
<dbReference type="RefSeq" id="WP_144328683.1">
    <property type="nucleotide sequence ID" value="NZ_VJON01000027.1"/>
</dbReference>
<proteinExistence type="predicted"/>
<name>A0A554XCC5_9BURK</name>
<accession>A0A554XCC5</accession>
<evidence type="ECO:0000313" key="1">
    <source>
        <dbReference type="EMBL" id="TSE33483.1"/>
    </source>
</evidence>
<comment type="caution">
    <text evidence="1">The sequence shown here is derived from an EMBL/GenBank/DDBJ whole genome shotgun (WGS) entry which is preliminary data.</text>
</comment>
<reference evidence="1 2" key="1">
    <citation type="submission" date="2019-07" db="EMBL/GenBank/DDBJ databases">
        <title>Tepidimonas charontis SPSP-6 draft genome.</title>
        <authorList>
            <person name="Da Costa M.S."/>
            <person name="Froufe H.J.C."/>
            <person name="Egas C."/>
            <person name="Albuquerque L."/>
        </authorList>
    </citation>
    <scope>NUCLEOTIDE SEQUENCE [LARGE SCALE GENOMIC DNA]</scope>
    <source>
        <strain evidence="1 2">SPSP-6</strain>
    </source>
</reference>
<protein>
    <submittedName>
        <fullName evidence="1">Uncharacterized protein</fullName>
    </submittedName>
</protein>
<dbReference type="SUPFAM" id="SSF46785">
    <property type="entry name" value="Winged helix' DNA-binding domain"/>
    <property type="match status" value="1"/>
</dbReference>
<organism evidence="1 2">
    <name type="scientific">Tepidimonas charontis</name>
    <dbReference type="NCBI Taxonomy" id="2267262"/>
    <lineage>
        <taxon>Bacteria</taxon>
        <taxon>Pseudomonadati</taxon>
        <taxon>Pseudomonadota</taxon>
        <taxon>Betaproteobacteria</taxon>
        <taxon>Burkholderiales</taxon>
        <taxon>Tepidimonas</taxon>
    </lineage>
</organism>
<dbReference type="OrthoDB" id="8898949at2"/>
<gene>
    <name evidence="1" type="ORF">Tchar_01739</name>
</gene>
<dbReference type="Proteomes" id="UP000318294">
    <property type="component" value="Unassembled WGS sequence"/>
</dbReference>
<dbReference type="AlphaFoldDB" id="A0A554XCC5"/>